<dbReference type="PANTHER" id="PTHR33116:SF80">
    <property type="entry name" value="REVERSE TRANSCRIPTASE ZINC-BINDING DOMAIN-CONTAINING PROTEIN"/>
    <property type="match status" value="1"/>
</dbReference>
<dbReference type="InterPro" id="IPR000477">
    <property type="entry name" value="RT_dom"/>
</dbReference>
<keyword evidence="2" id="KW-1185">Reference proteome</keyword>
<accession>A0ABM0UT84</accession>
<dbReference type="Proteomes" id="UP000694864">
    <property type="component" value="Chromosome 11"/>
</dbReference>
<dbReference type="CDD" id="cd01650">
    <property type="entry name" value="RT_nLTR_like"/>
    <property type="match status" value="1"/>
</dbReference>
<protein>
    <submittedName>
        <fullName evidence="3">Uncharacterized protein LOC104728715</fullName>
    </submittedName>
</protein>
<dbReference type="GeneID" id="104728715"/>
<evidence type="ECO:0000313" key="2">
    <source>
        <dbReference type="Proteomes" id="UP000694864"/>
    </source>
</evidence>
<reference evidence="3" key="2">
    <citation type="submission" date="2025-08" db="UniProtKB">
        <authorList>
            <consortium name="RefSeq"/>
        </authorList>
    </citation>
    <scope>IDENTIFICATION</scope>
    <source>
        <tissue evidence="3">Leaf</tissue>
    </source>
</reference>
<evidence type="ECO:0000313" key="3">
    <source>
        <dbReference type="RefSeq" id="XP_010445963.1"/>
    </source>
</evidence>
<name>A0ABM0UT84_CAMSA</name>
<dbReference type="InterPro" id="IPR026960">
    <property type="entry name" value="RVT-Znf"/>
</dbReference>
<dbReference type="PANTHER" id="PTHR33116">
    <property type="entry name" value="REVERSE TRANSCRIPTASE ZINC-BINDING DOMAIN-CONTAINING PROTEIN-RELATED-RELATED"/>
    <property type="match status" value="1"/>
</dbReference>
<organism evidence="2 3">
    <name type="scientific">Camelina sativa</name>
    <name type="common">False flax</name>
    <name type="synonym">Myagrum sativum</name>
    <dbReference type="NCBI Taxonomy" id="90675"/>
    <lineage>
        <taxon>Eukaryota</taxon>
        <taxon>Viridiplantae</taxon>
        <taxon>Streptophyta</taxon>
        <taxon>Embryophyta</taxon>
        <taxon>Tracheophyta</taxon>
        <taxon>Spermatophyta</taxon>
        <taxon>Magnoliopsida</taxon>
        <taxon>eudicotyledons</taxon>
        <taxon>Gunneridae</taxon>
        <taxon>Pentapetalae</taxon>
        <taxon>rosids</taxon>
        <taxon>malvids</taxon>
        <taxon>Brassicales</taxon>
        <taxon>Brassicaceae</taxon>
        <taxon>Camelineae</taxon>
        <taxon>Camelina</taxon>
    </lineage>
</organism>
<proteinExistence type="predicted"/>
<dbReference type="RefSeq" id="XP_010445963.1">
    <property type="nucleotide sequence ID" value="XM_010447661.1"/>
</dbReference>
<dbReference type="SUPFAM" id="SSF56672">
    <property type="entry name" value="DNA/RNA polymerases"/>
    <property type="match status" value="1"/>
</dbReference>
<feature type="domain" description="Reverse transcriptase" evidence="1">
    <location>
        <begin position="181"/>
        <end position="459"/>
    </location>
</feature>
<dbReference type="Pfam" id="PF13966">
    <property type="entry name" value="zf-RVT"/>
    <property type="match status" value="1"/>
</dbReference>
<dbReference type="Pfam" id="PF00078">
    <property type="entry name" value="RVT_1"/>
    <property type="match status" value="1"/>
</dbReference>
<dbReference type="InterPro" id="IPR043502">
    <property type="entry name" value="DNA/RNA_pol_sf"/>
</dbReference>
<dbReference type="PROSITE" id="PS50878">
    <property type="entry name" value="RT_POL"/>
    <property type="match status" value="1"/>
</dbReference>
<sequence>MVTDYWENTEPLYHSTSAMFQFSKKLKGLNPKIKQLSREKFGNFAKKTREAFEHLCACQLVTLMNPTDEAMQSESIAYNRWLFVAGLDERYLKQKSKLHWLKVGDGNNKVFHRAAKAREVRNTIKEIKCPDGTIADTQEKIKHEAERFFREFMGLKVPNYHGIAEEELSELLRYRCSYHDRATLFGFLPKGINATILALIPKKKGVIEMKDYRPISCCNVTYKVISKIIANRLKILLPQFVAPNQSAFVKDRLLMKNVLLASEIVPDYHKDTVSPRSAIKIDISKAFDSVQWPFLLSILTTLNFPPQFIKWIELCITTASFSVQVNGELSGLFKSERGLRQGYSVSPYLFVICMQVLSAVLDKAAQERRIGYHPKCKNIQLTHLCFADDLLVFMDGMKSSLEGILQVFRDFAGYSGLNISLEKSTLYMAGIKDVDQELILHLFPFASSTLPVCYLGLPLLTKRMTTADYSQLLEQIRERIGSWTGRYLSFAGCLQLISSVIHSLTSFWMSAFRLPNACIKEIDSLCSAFMWAGPSLHTKKAKVSWHDVCTTKAEGGLGLRSLHDVNKDPFGPSKISTDSGFWMWRKLLKYRSTASAFVRYEIQNGQSVFFWHDNWSQFGCLKDISGLRGCIDMGISLNATVAEALSHRRRRHRVDHLNQLETSLEHIRTKGLVEAEDVVLWKGKGDCFKQKFSTKGTWEHLRRTRQRKTWADGIWFSQAAPKFSFIAWLATLNRLSTGDRMVRWNQQSLVSCPLCSVPQETRNHLFFTCSVSAEVWTGLTSKLLTTKFTTDWDTTQKLLTDKSLGNSVLFLLCYTFQATLHSLWQERNNRRHGEAAVPPALLIKRLDRQI</sequence>
<evidence type="ECO:0000259" key="1">
    <source>
        <dbReference type="PROSITE" id="PS50878"/>
    </source>
</evidence>
<reference evidence="2" key="1">
    <citation type="journal article" date="2014" name="Nat. Commun.">
        <title>The emerging biofuel crop Camelina sativa retains a highly undifferentiated hexaploid genome structure.</title>
        <authorList>
            <person name="Kagale S."/>
            <person name="Koh C."/>
            <person name="Nixon J."/>
            <person name="Bollina V."/>
            <person name="Clarke W.E."/>
            <person name="Tuteja R."/>
            <person name="Spillane C."/>
            <person name="Robinson S.J."/>
            <person name="Links M.G."/>
            <person name="Clarke C."/>
            <person name="Higgins E.E."/>
            <person name="Huebert T."/>
            <person name="Sharpe A.G."/>
            <person name="Parkin I.A."/>
        </authorList>
    </citation>
    <scope>NUCLEOTIDE SEQUENCE [LARGE SCALE GENOMIC DNA]</scope>
    <source>
        <strain evidence="2">cv. DH55</strain>
    </source>
</reference>
<gene>
    <name evidence="3" type="primary">LOC104728715</name>
</gene>